<keyword evidence="6" id="KW-0411">Iron-sulfur</keyword>
<dbReference type="PANTHER" id="PTHR43756">
    <property type="entry name" value="CHOLINE MONOOXYGENASE, CHLOROPLASTIC"/>
    <property type="match status" value="1"/>
</dbReference>
<evidence type="ECO:0000256" key="7">
    <source>
        <dbReference type="ARBA" id="ARBA00023027"/>
    </source>
</evidence>
<dbReference type="InterPro" id="IPR036922">
    <property type="entry name" value="Rieske_2Fe-2S_sf"/>
</dbReference>
<dbReference type="SUPFAM" id="SSF55961">
    <property type="entry name" value="Bet v1-like"/>
    <property type="match status" value="1"/>
</dbReference>
<protein>
    <submittedName>
        <fullName evidence="9">Unannotated protein</fullName>
    </submittedName>
</protein>
<dbReference type="Pfam" id="PF00355">
    <property type="entry name" value="Rieske"/>
    <property type="match status" value="1"/>
</dbReference>
<dbReference type="GO" id="GO:0005506">
    <property type="term" value="F:iron ion binding"/>
    <property type="evidence" value="ECO:0007669"/>
    <property type="project" value="InterPro"/>
</dbReference>
<keyword evidence="7" id="KW-0520">NAD</keyword>
<comment type="cofactor">
    <cofactor evidence="1">
        <name>Fe cation</name>
        <dbReference type="ChEBI" id="CHEBI:24875"/>
    </cofactor>
</comment>
<keyword evidence="5" id="KW-0408">Iron</keyword>
<dbReference type="EMBL" id="CAFBLP010000138">
    <property type="protein sequence ID" value="CAB4895143.1"/>
    <property type="molecule type" value="Genomic_DNA"/>
</dbReference>
<dbReference type="SUPFAM" id="SSF50022">
    <property type="entry name" value="ISP domain"/>
    <property type="match status" value="1"/>
</dbReference>
<dbReference type="PANTHER" id="PTHR43756:SF5">
    <property type="entry name" value="CHOLINE MONOOXYGENASE, CHLOROPLASTIC"/>
    <property type="match status" value="1"/>
</dbReference>
<evidence type="ECO:0000256" key="6">
    <source>
        <dbReference type="ARBA" id="ARBA00023014"/>
    </source>
</evidence>
<dbReference type="Gene3D" id="3.90.380.10">
    <property type="entry name" value="Naphthalene 1,2-dioxygenase Alpha Subunit, Chain A, domain 1"/>
    <property type="match status" value="2"/>
</dbReference>
<keyword evidence="3" id="KW-0479">Metal-binding</keyword>
<dbReference type="CDD" id="cd03469">
    <property type="entry name" value="Rieske_RO_Alpha_N"/>
    <property type="match status" value="1"/>
</dbReference>
<evidence type="ECO:0000256" key="3">
    <source>
        <dbReference type="ARBA" id="ARBA00022723"/>
    </source>
</evidence>
<dbReference type="InterPro" id="IPR001663">
    <property type="entry name" value="Rng_hydr_dOase-A"/>
</dbReference>
<evidence type="ECO:0000259" key="8">
    <source>
        <dbReference type="PROSITE" id="PS51296"/>
    </source>
</evidence>
<name>A0A6J7FU54_9ZZZZ</name>
<evidence type="ECO:0000313" key="9">
    <source>
        <dbReference type="EMBL" id="CAB4895143.1"/>
    </source>
</evidence>
<keyword evidence="2" id="KW-0001">2Fe-2S</keyword>
<feature type="domain" description="Rieske" evidence="8">
    <location>
        <begin position="64"/>
        <end position="171"/>
    </location>
</feature>
<dbReference type="InterPro" id="IPR017941">
    <property type="entry name" value="Rieske_2Fe-2S"/>
</dbReference>
<dbReference type="InterPro" id="IPR015879">
    <property type="entry name" value="Ring_hydroxy_dOase_asu_C_dom"/>
</dbReference>
<dbReference type="Pfam" id="PF00848">
    <property type="entry name" value="Ring_hydroxyl_A"/>
    <property type="match status" value="1"/>
</dbReference>
<gene>
    <name evidence="9" type="ORF">UFOPK3376_03112</name>
</gene>
<sequence length="385" mass="42607">MTALDDPITSAPSRFPRDLTRRIVERIREDSLDTAAHAMTDPASIFTDPVQFERERHLFFRHGAHVVGWAGELPGPNTYVTRDIAGTPVLITRDGDGVLHAFLNACTHRGAQVATGCGEARRFTCPYHAWSFDAQGALAGQPEAWGFEDIDRATLGLQQLPIASVAGLLVVGLSDDVDPVAAYADIAPHLQGYSYDTHEVVCRHQWTLQANWKIAFDVNLEAYHIASLHRETLNSLVLNNAVHDAFGRHARWAFPTRAAVAMVDLPEAEWPEPAPITVVHTFFPSCVLLETPVSSQMFRIYPGRHAGECTVELTEASIRPVQSDDERAARMRGADFAALIVGTEDFPVAEQCQRGAEAGLDRFVFGRVEPMLQHWHNTWRTALDS</sequence>
<evidence type="ECO:0000256" key="4">
    <source>
        <dbReference type="ARBA" id="ARBA00023002"/>
    </source>
</evidence>
<accession>A0A6J7FU54</accession>
<proteinExistence type="predicted"/>
<evidence type="ECO:0000256" key="5">
    <source>
        <dbReference type="ARBA" id="ARBA00023004"/>
    </source>
</evidence>
<organism evidence="9">
    <name type="scientific">freshwater metagenome</name>
    <dbReference type="NCBI Taxonomy" id="449393"/>
    <lineage>
        <taxon>unclassified sequences</taxon>
        <taxon>metagenomes</taxon>
        <taxon>ecological metagenomes</taxon>
    </lineage>
</organism>
<dbReference type="GO" id="GO:0016491">
    <property type="term" value="F:oxidoreductase activity"/>
    <property type="evidence" value="ECO:0007669"/>
    <property type="project" value="UniProtKB-KW"/>
</dbReference>
<dbReference type="Gene3D" id="2.102.10.10">
    <property type="entry name" value="Rieske [2Fe-2S] iron-sulphur domain"/>
    <property type="match status" value="1"/>
</dbReference>
<evidence type="ECO:0000256" key="1">
    <source>
        <dbReference type="ARBA" id="ARBA00001962"/>
    </source>
</evidence>
<dbReference type="AlphaFoldDB" id="A0A6J7FU54"/>
<evidence type="ECO:0000256" key="2">
    <source>
        <dbReference type="ARBA" id="ARBA00022714"/>
    </source>
</evidence>
<dbReference type="GO" id="GO:0051537">
    <property type="term" value="F:2 iron, 2 sulfur cluster binding"/>
    <property type="evidence" value="ECO:0007669"/>
    <property type="project" value="UniProtKB-KW"/>
</dbReference>
<keyword evidence="4" id="KW-0560">Oxidoreductase</keyword>
<dbReference type="PROSITE" id="PS00570">
    <property type="entry name" value="RING_HYDROXYL_ALPHA"/>
    <property type="match status" value="1"/>
</dbReference>
<dbReference type="PROSITE" id="PS51296">
    <property type="entry name" value="RIESKE"/>
    <property type="match status" value="1"/>
</dbReference>
<reference evidence="9" key="1">
    <citation type="submission" date="2020-05" db="EMBL/GenBank/DDBJ databases">
        <authorList>
            <person name="Chiriac C."/>
            <person name="Salcher M."/>
            <person name="Ghai R."/>
            <person name="Kavagutti S V."/>
        </authorList>
    </citation>
    <scope>NUCLEOTIDE SEQUENCE</scope>
</reference>
<dbReference type="PRINTS" id="PR00090">
    <property type="entry name" value="RNGDIOXGNASE"/>
</dbReference>
<dbReference type="InterPro" id="IPR015881">
    <property type="entry name" value="ARHD_Rieske_2Fe_2S"/>
</dbReference>